<evidence type="ECO:0000313" key="2">
    <source>
        <dbReference type="Proteomes" id="UP000475862"/>
    </source>
</evidence>
<dbReference type="GO" id="GO:0007030">
    <property type="term" value="P:Golgi organization"/>
    <property type="evidence" value="ECO:0007669"/>
    <property type="project" value="TreeGrafter"/>
</dbReference>
<dbReference type="PANTHER" id="PTHR24092">
    <property type="entry name" value="PROBABLE PHOSPHOLIPID-TRANSPORTING ATPASE"/>
    <property type="match status" value="1"/>
</dbReference>
<dbReference type="EMBL" id="VYZN01000014">
    <property type="protein sequence ID" value="KAE9539806.1"/>
    <property type="molecule type" value="Genomic_DNA"/>
</dbReference>
<dbReference type="GO" id="GO:0140326">
    <property type="term" value="F:ATPase-coupled intramembrane lipid transporter activity"/>
    <property type="evidence" value="ECO:0007669"/>
    <property type="project" value="TreeGrafter"/>
</dbReference>
<organism evidence="1 2">
    <name type="scientific">Aphis glycines</name>
    <name type="common">Soybean aphid</name>
    <dbReference type="NCBI Taxonomy" id="307491"/>
    <lineage>
        <taxon>Eukaryota</taxon>
        <taxon>Metazoa</taxon>
        <taxon>Ecdysozoa</taxon>
        <taxon>Arthropoda</taxon>
        <taxon>Hexapoda</taxon>
        <taxon>Insecta</taxon>
        <taxon>Pterygota</taxon>
        <taxon>Neoptera</taxon>
        <taxon>Paraneoptera</taxon>
        <taxon>Hemiptera</taxon>
        <taxon>Sternorrhyncha</taxon>
        <taxon>Aphidomorpha</taxon>
        <taxon>Aphidoidea</taxon>
        <taxon>Aphididae</taxon>
        <taxon>Aphidini</taxon>
        <taxon>Aphis</taxon>
        <taxon>Aphis</taxon>
    </lineage>
</organism>
<reference evidence="1 2" key="1">
    <citation type="submission" date="2019-08" db="EMBL/GenBank/DDBJ databases">
        <title>The genome of the soybean aphid Biotype 1, its phylome, world population structure and adaptation to the North American continent.</title>
        <authorList>
            <person name="Giordano R."/>
            <person name="Donthu R.K."/>
            <person name="Hernandez A.G."/>
            <person name="Wright C.L."/>
            <person name="Zimin A.V."/>
        </authorList>
    </citation>
    <scope>NUCLEOTIDE SEQUENCE [LARGE SCALE GENOMIC DNA]</scope>
    <source>
        <tissue evidence="1">Whole aphids</tissue>
    </source>
</reference>
<dbReference type="GO" id="GO:0005886">
    <property type="term" value="C:plasma membrane"/>
    <property type="evidence" value="ECO:0007669"/>
    <property type="project" value="TreeGrafter"/>
</dbReference>
<sequence length="281" mass="32961">MRLRNDLKCFRKRTLYQSKRFDLQRSVQLCHKLHKNIEVHLVDVPATEFIRTISTTSQFLLPVPNDAANDIDYIIIDTHHYFDTTDRRVNNICHQRRLRRLSKACQRRSGEQSHIKDCQKWPCSECEMEGRARGGRDFNGRRAVCGCRRVTAVYERAKWPVFYRNCRIGRVCETNLKCRQCLAEVADLAHEVTDFDGFIRCEAPNNLLNKFHGILQWNGKELILNNDHIILRGCVLRNTEWCYGMVIFAGRDTKLMQNSGKSKFKRTNIDRLLNFLIIGVK</sequence>
<keyword evidence="2" id="KW-1185">Reference proteome</keyword>
<dbReference type="GO" id="GO:0005802">
    <property type="term" value="C:trans-Golgi network"/>
    <property type="evidence" value="ECO:0007669"/>
    <property type="project" value="TreeGrafter"/>
</dbReference>
<accession>A0A6G0TWX8</accession>
<name>A0A6G0TWX8_APHGL</name>
<comment type="caution">
    <text evidence="1">The sequence shown here is derived from an EMBL/GenBank/DDBJ whole genome shotgun (WGS) entry which is preliminary data.</text>
</comment>
<gene>
    <name evidence="1" type="ORF">AGLY_005058</name>
</gene>
<protein>
    <submittedName>
        <fullName evidence="1">Uncharacterized protein</fullName>
    </submittedName>
</protein>
<proteinExistence type="predicted"/>
<dbReference type="AlphaFoldDB" id="A0A6G0TWX8"/>
<dbReference type="GO" id="GO:0045332">
    <property type="term" value="P:phospholipid translocation"/>
    <property type="evidence" value="ECO:0007669"/>
    <property type="project" value="TreeGrafter"/>
</dbReference>
<dbReference type="Proteomes" id="UP000475862">
    <property type="component" value="Unassembled WGS sequence"/>
</dbReference>
<dbReference type="PANTHER" id="PTHR24092:SF190">
    <property type="entry name" value="PHOSPHOLIPID-TRANSPORTING ATPASE"/>
    <property type="match status" value="1"/>
</dbReference>
<evidence type="ECO:0000313" key="1">
    <source>
        <dbReference type="EMBL" id="KAE9539806.1"/>
    </source>
</evidence>
<dbReference type="OrthoDB" id="377733at2759"/>